<gene>
    <name evidence="1" type="ORF">DPMN_033962</name>
</gene>
<accession>A0A9D4M4L1</accession>
<evidence type="ECO:0000313" key="1">
    <source>
        <dbReference type="EMBL" id="KAH3870772.1"/>
    </source>
</evidence>
<comment type="caution">
    <text evidence="1">The sequence shown here is derived from an EMBL/GenBank/DDBJ whole genome shotgun (WGS) entry which is preliminary data.</text>
</comment>
<dbReference type="EMBL" id="JAIWYP010000002">
    <property type="protein sequence ID" value="KAH3870772.1"/>
    <property type="molecule type" value="Genomic_DNA"/>
</dbReference>
<organism evidence="1 2">
    <name type="scientific">Dreissena polymorpha</name>
    <name type="common">Zebra mussel</name>
    <name type="synonym">Mytilus polymorpha</name>
    <dbReference type="NCBI Taxonomy" id="45954"/>
    <lineage>
        <taxon>Eukaryota</taxon>
        <taxon>Metazoa</taxon>
        <taxon>Spiralia</taxon>
        <taxon>Lophotrochozoa</taxon>
        <taxon>Mollusca</taxon>
        <taxon>Bivalvia</taxon>
        <taxon>Autobranchia</taxon>
        <taxon>Heteroconchia</taxon>
        <taxon>Euheterodonta</taxon>
        <taxon>Imparidentia</taxon>
        <taxon>Neoheterodontei</taxon>
        <taxon>Myida</taxon>
        <taxon>Dreissenoidea</taxon>
        <taxon>Dreissenidae</taxon>
        <taxon>Dreissena</taxon>
    </lineage>
</organism>
<name>A0A9D4M4L1_DREPO</name>
<dbReference type="AlphaFoldDB" id="A0A9D4M4L1"/>
<keyword evidence="2" id="KW-1185">Reference proteome</keyword>
<evidence type="ECO:0000313" key="2">
    <source>
        <dbReference type="Proteomes" id="UP000828390"/>
    </source>
</evidence>
<proteinExistence type="predicted"/>
<protein>
    <submittedName>
        <fullName evidence="1">Uncharacterized protein</fullName>
    </submittedName>
</protein>
<sequence length="64" mass="6698">MFPPLLFMNAFAASVLVVTTLVSGCLVLLLSLSLAAGKLNDGAMSWSDTTSGFRGYTPLFLKAA</sequence>
<dbReference type="Proteomes" id="UP000828390">
    <property type="component" value="Unassembled WGS sequence"/>
</dbReference>
<reference evidence="1" key="1">
    <citation type="journal article" date="2019" name="bioRxiv">
        <title>The Genome of the Zebra Mussel, Dreissena polymorpha: A Resource for Invasive Species Research.</title>
        <authorList>
            <person name="McCartney M.A."/>
            <person name="Auch B."/>
            <person name="Kono T."/>
            <person name="Mallez S."/>
            <person name="Zhang Y."/>
            <person name="Obille A."/>
            <person name="Becker A."/>
            <person name="Abrahante J.E."/>
            <person name="Garbe J."/>
            <person name="Badalamenti J.P."/>
            <person name="Herman A."/>
            <person name="Mangelson H."/>
            <person name="Liachko I."/>
            <person name="Sullivan S."/>
            <person name="Sone E.D."/>
            <person name="Koren S."/>
            <person name="Silverstein K.A.T."/>
            <person name="Beckman K.B."/>
            <person name="Gohl D.M."/>
        </authorList>
    </citation>
    <scope>NUCLEOTIDE SEQUENCE</scope>
    <source>
        <strain evidence="1">Duluth1</strain>
        <tissue evidence="1">Whole animal</tissue>
    </source>
</reference>
<reference evidence="1" key="2">
    <citation type="submission" date="2020-11" db="EMBL/GenBank/DDBJ databases">
        <authorList>
            <person name="McCartney M.A."/>
            <person name="Auch B."/>
            <person name="Kono T."/>
            <person name="Mallez S."/>
            <person name="Becker A."/>
            <person name="Gohl D.M."/>
            <person name="Silverstein K.A.T."/>
            <person name="Koren S."/>
            <person name="Bechman K.B."/>
            <person name="Herman A."/>
            <person name="Abrahante J.E."/>
            <person name="Garbe J."/>
        </authorList>
    </citation>
    <scope>NUCLEOTIDE SEQUENCE</scope>
    <source>
        <strain evidence="1">Duluth1</strain>
        <tissue evidence="1">Whole animal</tissue>
    </source>
</reference>